<dbReference type="PANTHER" id="PTHR47926">
    <property type="entry name" value="PENTATRICOPEPTIDE REPEAT-CONTAINING PROTEIN"/>
    <property type="match status" value="1"/>
</dbReference>
<reference evidence="3" key="1">
    <citation type="journal article" date="2023" name="Nat. Commun.">
        <title>Diploid and tetraploid genomes of Acorus and the evolution of monocots.</title>
        <authorList>
            <person name="Ma L."/>
            <person name="Liu K.W."/>
            <person name="Li Z."/>
            <person name="Hsiao Y.Y."/>
            <person name="Qi Y."/>
            <person name="Fu T."/>
            <person name="Tang G.D."/>
            <person name="Zhang D."/>
            <person name="Sun W.H."/>
            <person name="Liu D.K."/>
            <person name="Li Y."/>
            <person name="Chen G.Z."/>
            <person name="Liu X.D."/>
            <person name="Liao X.Y."/>
            <person name="Jiang Y.T."/>
            <person name="Yu X."/>
            <person name="Hao Y."/>
            <person name="Huang J."/>
            <person name="Zhao X.W."/>
            <person name="Ke S."/>
            <person name="Chen Y.Y."/>
            <person name="Wu W.L."/>
            <person name="Hsu J.L."/>
            <person name="Lin Y.F."/>
            <person name="Huang M.D."/>
            <person name="Li C.Y."/>
            <person name="Huang L."/>
            <person name="Wang Z.W."/>
            <person name="Zhao X."/>
            <person name="Zhong W.Y."/>
            <person name="Peng D.H."/>
            <person name="Ahmad S."/>
            <person name="Lan S."/>
            <person name="Zhang J.S."/>
            <person name="Tsai W.C."/>
            <person name="Van de Peer Y."/>
            <person name="Liu Z.J."/>
        </authorList>
    </citation>
    <scope>NUCLEOTIDE SEQUENCE</scope>
    <source>
        <strain evidence="3">CP</strain>
    </source>
</reference>
<dbReference type="GO" id="GO:0009451">
    <property type="term" value="P:RNA modification"/>
    <property type="evidence" value="ECO:0007669"/>
    <property type="project" value="InterPro"/>
</dbReference>
<dbReference type="InterPro" id="IPR002885">
    <property type="entry name" value="PPR_rpt"/>
</dbReference>
<dbReference type="Pfam" id="PF20431">
    <property type="entry name" value="E_motif"/>
    <property type="match status" value="1"/>
</dbReference>
<organism evidence="3 4">
    <name type="scientific">Acorus calamus</name>
    <name type="common">Sweet flag</name>
    <dbReference type="NCBI Taxonomy" id="4465"/>
    <lineage>
        <taxon>Eukaryota</taxon>
        <taxon>Viridiplantae</taxon>
        <taxon>Streptophyta</taxon>
        <taxon>Embryophyta</taxon>
        <taxon>Tracheophyta</taxon>
        <taxon>Spermatophyta</taxon>
        <taxon>Magnoliopsida</taxon>
        <taxon>Liliopsida</taxon>
        <taxon>Acoraceae</taxon>
        <taxon>Acorus</taxon>
    </lineage>
</organism>
<feature type="repeat" description="PPR" evidence="2">
    <location>
        <begin position="389"/>
        <end position="419"/>
    </location>
</feature>
<dbReference type="InterPro" id="IPR011990">
    <property type="entry name" value="TPR-like_helical_dom_sf"/>
</dbReference>
<dbReference type="Gene3D" id="1.25.40.10">
    <property type="entry name" value="Tetratricopeptide repeat domain"/>
    <property type="match status" value="3"/>
</dbReference>
<name>A0AAV9FB16_ACOCL</name>
<keyword evidence="1" id="KW-0677">Repeat</keyword>
<protein>
    <submittedName>
        <fullName evidence="3">Pentatricopeptide repeat-containing protein</fullName>
    </submittedName>
</protein>
<feature type="repeat" description="PPR" evidence="2">
    <location>
        <begin position="420"/>
        <end position="454"/>
    </location>
</feature>
<accession>A0AAV9FB16</accession>
<reference evidence="3" key="2">
    <citation type="submission" date="2023-06" db="EMBL/GenBank/DDBJ databases">
        <authorList>
            <person name="Ma L."/>
            <person name="Liu K.-W."/>
            <person name="Li Z."/>
            <person name="Hsiao Y.-Y."/>
            <person name="Qi Y."/>
            <person name="Fu T."/>
            <person name="Tang G."/>
            <person name="Zhang D."/>
            <person name="Sun W.-H."/>
            <person name="Liu D.-K."/>
            <person name="Li Y."/>
            <person name="Chen G.-Z."/>
            <person name="Liu X.-D."/>
            <person name="Liao X.-Y."/>
            <person name="Jiang Y.-T."/>
            <person name="Yu X."/>
            <person name="Hao Y."/>
            <person name="Huang J."/>
            <person name="Zhao X.-W."/>
            <person name="Ke S."/>
            <person name="Chen Y.-Y."/>
            <person name="Wu W.-L."/>
            <person name="Hsu J.-L."/>
            <person name="Lin Y.-F."/>
            <person name="Huang M.-D."/>
            <person name="Li C.-Y."/>
            <person name="Huang L."/>
            <person name="Wang Z.-W."/>
            <person name="Zhao X."/>
            <person name="Zhong W.-Y."/>
            <person name="Peng D.-H."/>
            <person name="Ahmad S."/>
            <person name="Lan S."/>
            <person name="Zhang J.-S."/>
            <person name="Tsai W.-C."/>
            <person name="Van De Peer Y."/>
            <person name="Liu Z.-J."/>
        </authorList>
    </citation>
    <scope>NUCLEOTIDE SEQUENCE</scope>
    <source>
        <strain evidence="3">CP</strain>
        <tissue evidence="3">Leaves</tissue>
    </source>
</reference>
<keyword evidence="4" id="KW-1185">Reference proteome</keyword>
<dbReference type="InterPro" id="IPR046848">
    <property type="entry name" value="E_motif"/>
</dbReference>
<evidence type="ECO:0000313" key="4">
    <source>
        <dbReference type="Proteomes" id="UP001180020"/>
    </source>
</evidence>
<dbReference type="PANTHER" id="PTHR47926:SF487">
    <property type="entry name" value="REPEAT (TPR)-LIKE SUPERFAMILY PROTEIN, PUTATIVE-RELATED"/>
    <property type="match status" value="1"/>
</dbReference>
<dbReference type="FunFam" id="1.25.40.10:FF:000344">
    <property type="entry name" value="Pentatricopeptide repeat-containing protein"/>
    <property type="match status" value="1"/>
</dbReference>
<dbReference type="GO" id="GO:0003723">
    <property type="term" value="F:RNA binding"/>
    <property type="evidence" value="ECO:0007669"/>
    <property type="project" value="InterPro"/>
</dbReference>
<feature type="repeat" description="PPR" evidence="2">
    <location>
        <begin position="322"/>
        <end position="356"/>
    </location>
</feature>
<feature type="repeat" description="PPR" evidence="2">
    <location>
        <begin position="287"/>
        <end position="321"/>
    </location>
</feature>
<dbReference type="PROSITE" id="PS51375">
    <property type="entry name" value="PPR"/>
    <property type="match status" value="6"/>
</dbReference>
<evidence type="ECO:0000313" key="3">
    <source>
        <dbReference type="EMBL" id="KAK1322068.1"/>
    </source>
</evidence>
<gene>
    <name evidence="3" type="primary">PCMP-E1</name>
    <name evidence="3" type="ORF">QJS10_CPA03g01680</name>
</gene>
<proteinExistence type="predicted"/>
<dbReference type="Pfam" id="PF13041">
    <property type="entry name" value="PPR_2"/>
    <property type="match status" value="3"/>
</dbReference>
<dbReference type="SUPFAM" id="SSF48452">
    <property type="entry name" value="TPR-like"/>
    <property type="match status" value="1"/>
</dbReference>
<comment type="caution">
    <text evidence="3">The sequence shown here is derived from an EMBL/GenBank/DDBJ whole genome shotgun (WGS) entry which is preliminary data.</text>
</comment>
<dbReference type="Pfam" id="PF01535">
    <property type="entry name" value="PPR"/>
    <property type="match status" value="3"/>
</dbReference>
<dbReference type="FunFam" id="1.25.40.10:FF:000090">
    <property type="entry name" value="Pentatricopeptide repeat-containing protein, chloroplastic"/>
    <property type="match status" value="1"/>
</dbReference>
<sequence>MRAEGEAIRQGVMFARQRIARPIFLCSDSESIIRLINHPGPRPIQVQEILQVIRRVIRPEDDQITVKVHREHVQAPESLLNMQDKIKFQDILSCWKIALLEDLFKGRKTHSQIIVNGLSQSFHLSLKLLTFYVHCDQLSDALHVFDKTPKPNIGGWTVLITTFSRRGLHEKSFKLFCEMQREGLRPNKYIIPSILKACAKSSNVRTGEILHGFIVRSSSSDVFIDSALILMYSKCGRIAKARTLFDRAVDKDLVAWNSMISGYVRLGLARDALDLFEEMRAAGVKPDVVTWNALIAGFAQMGEFDVALDLFDSMRVDRVSPDVVSWTSIVSGYVQNFCYDQAFEAFKRMLVSGVCPSSVTVSAILPACVDSKRGKEMHGYTVVIGVEEELFVCSSLIDMYAKCGFMSEAEKLFNKMTGRNTVAWNSMIFGYANQGYCDEAIELYHRMVKEKFKPDHLTFTAVISACSLSGMVELGWSLFELMRGEHGIEPRLEHYACMVDLLGRAGRVYEAYDLIQGMPMKPDSFVWGALLGACRNHHCLELARIAASHLFKMKPESAGSSVLLSNLYADFGRWEDAIRLKKKAKKRRMMSSQGRSWIEI</sequence>
<dbReference type="InterPro" id="IPR046960">
    <property type="entry name" value="PPR_At4g14850-like_plant"/>
</dbReference>
<dbReference type="Proteomes" id="UP001180020">
    <property type="component" value="Unassembled WGS sequence"/>
</dbReference>
<evidence type="ECO:0000256" key="1">
    <source>
        <dbReference type="ARBA" id="ARBA00022737"/>
    </source>
</evidence>
<feature type="repeat" description="PPR" evidence="2">
    <location>
        <begin position="252"/>
        <end position="286"/>
    </location>
</feature>
<dbReference type="NCBIfam" id="TIGR00756">
    <property type="entry name" value="PPR"/>
    <property type="match status" value="7"/>
</dbReference>
<feature type="repeat" description="PPR" evidence="2">
    <location>
        <begin position="152"/>
        <end position="186"/>
    </location>
</feature>
<evidence type="ECO:0000256" key="2">
    <source>
        <dbReference type="PROSITE-ProRule" id="PRU00708"/>
    </source>
</evidence>
<dbReference type="EMBL" id="JAUJYO010000003">
    <property type="protein sequence ID" value="KAK1322068.1"/>
    <property type="molecule type" value="Genomic_DNA"/>
</dbReference>
<dbReference type="AlphaFoldDB" id="A0AAV9FB16"/>